<keyword evidence="3" id="KW-1185">Reference proteome</keyword>
<comment type="caution">
    <text evidence="2">The sequence shown here is derived from an EMBL/GenBank/DDBJ whole genome shotgun (WGS) entry which is preliminary data.</text>
</comment>
<name>A0A8H6Z9B9_9AGAR</name>
<evidence type="ECO:0000313" key="3">
    <source>
        <dbReference type="Proteomes" id="UP000623467"/>
    </source>
</evidence>
<dbReference type="AlphaFoldDB" id="A0A8H6Z9B9"/>
<keyword evidence="1" id="KW-0472">Membrane</keyword>
<evidence type="ECO:0000256" key="1">
    <source>
        <dbReference type="SAM" id="Phobius"/>
    </source>
</evidence>
<keyword evidence="1" id="KW-0812">Transmembrane</keyword>
<organism evidence="2 3">
    <name type="scientific">Mycena sanguinolenta</name>
    <dbReference type="NCBI Taxonomy" id="230812"/>
    <lineage>
        <taxon>Eukaryota</taxon>
        <taxon>Fungi</taxon>
        <taxon>Dikarya</taxon>
        <taxon>Basidiomycota</taxon>
        <taxon>Agaricomycotina</taxon>
        <taxon>Agaricomycetes</taxon>
        <taxon>Agaricomycetidae</taxon>
        <taxon>Agaricales</taxon>
        <taxon>Marasmiineae</taxon>
        <taxon>Mycenaceae</taxon>
        <taxon>Mycena</taxon>
    </lineage>
</organism>
<protein>
    <submittedName>
        <fullName evidence="2">Uncharacterized protein</fullName>
    </submittedName>
</protein>
<proteinExistence type="predicted"/>
<reference evidence="2" key="1">
    <citation type="submission" date="2020-05" db="EMBL/GenBank/DDBJ databases">
        <title>Mycena genomes resolve the evolution of fungal bioluminescence.</title>
        <authorList>
            <person name="Tsai I.J."/>
        </authorList>
    </citation>
    <scope>NUCLEOTIDE SEQUENCE</scope>
    <source>
        <strain evidence="2">160909Yilan</strain>
    </source>
</reference>
<dbReference type="OrthoDB" id="3052743at2759"/>
<keyword evidence="1" id="KW-1133">Transmembrane helix</keyword>
<dbReference type="Proteomes" id="UP000623467">
    <property type="component" value="Unassembled WGS sequence"/>
</dbReference>
<feature type="transmembrane region" description="Helical" evidence="1">
    <location>
        <begin position="70"/>
        <end position="88"/>
    </location>
</feature>
<accession>A0A8H6Z9B9</accession>
<evidence type="ECO:0000313" key="2">
    <source>
        <dbReference type="EMBL" id="KAF7373192.1"/>
    </source>
</evidence>
<dbReference type="EMBL" id="JACAZH010000003">
    <property type="protein sequence ID" value="KAF7373192.1"/>
    <property type="molecule type" value="Genomic_DNA"/>
</dbReference>
<sequence length="121" mass="13868">MAESWVRRRASKIRSRPELEARKNRATPSITVYAIAGGKELLKALKNVSNLIPLPFLSSFVNVGIKVEVFQVYLILLGYLQMILLRIGNVCDRRERERPLNTGLQSYACDRQLCHPRKRTS</sequence>
<gene>
    <name evidence="2" type="ORF">MSAN_00527800</name>
</gene>